<gene>
    <name evidence="2" type="ORF">DAPPUDRAFT_308992</name>
</gene>
<proteinExistence type="predicted"/>
<sequence length="206" mass="22430">MSQMLILLVVLIGSMSAALASFNPHGQPLLSAVTSYTFTVMTTSTIKTMYCYTTEGQVTRCRRKRGIEESPLILAAVPDVSKDEPINPSNVLGVEATTAPRAERALLSALDYYNADRIFSSFDDSYLNKQNLFRQLSNRGRNNVISVGNCGMSTVNFSQFLSCLGLTVQETTTLTATFTDTSFTGTTHNTMTVKHCTPAGFPISVL</sequence>
<keyword evidence="3" id="KW-1185">Reference proteome</keyword>
<dbReference type="HOGENOM" id="CLU_075652_0_0_1"/>
<feature type="signal peptide" evidence="1">
    <location>
        <begin position="1"/>
        <end position="20"/>
    </location>
</feature>
<dbReference type="eggNOG" id="ENOG502T8TD">
    <property type="taxonomic scope" value="Eukaryota"/>
</dbReference>
<evidence type="ECO:0000313" key="2">
    <source>
        <dbReference type="EMBL" id="EFX85985.1"/>
    </source>
</evidence>
<dbReference type="EMBL" id="GL732531">
    <property type="protein sequence ID" value="EFX85985.1"/>
    <property type="molecule type" value="Genomic_DNA"/>
</dbReference>
<dbReference type="Proteomes" id="UP000000305">
    <property type="component" value="Unassembled WGS sequence"/>
</dbReference>
<keyword evidence="1" id="KW-0732">Signal</keyword>
<protein>
    <submittedName>
        <fullName evidence="2">Uncharacterized protein</fullName>
    </submittedName>
</protein>
<reference evidence="2 3" key="1">
    <citation type="journal article" date="2011" name="Science">
        <title>The ecoresponsive genome of Daphnia pulex.</title>
        <authorList>
            <person name="Colbourne J.K."/>
            <person name="Pfrender M.E."/>
            <person name="Gilbert D."/>
            <person name="Thomas W.K."/>
            <person name="Tucker A."/>
            <person name="Oakley T.H."/>
            <person name="Tokishita S."/>
            <person name="Aerts A."/>
            <person name="Arnold G.J."/>
            <person name="Basu M.K."/>
            <person name="Bauer D.J."/>
            <person name="Caceres C.E."/>
            <person name="Carmel L."/>
            <person name="Casola C."/>
            <person name="Choi J.H."/>
            <person name="Detter J.C."/>
            <person name="Dong Q."/>
            <person name="Dusheyko S."/>
            <person name="Eads B.D."/>
            <person name="Frohlich T."/>
            <person name="Geiler-Samerotte K.A."/>
            <person name="Gerlach D."/>
            <person name="Hatcher P."/>
            <person name="Jogdeo S."/>
            <person name="Krijgsveld J."/>
            <person name="Kriventseva E.V."/>
            <person name="Kultz D."/>
            <person name="Laforsch C."/>
            <person name="Lindquist E."/>
            <person name="Lopez J."/>
            <person name="Manak J.R."/>
            <person name="Muller J."/>
            <person name="Pangilinan J."/>
            <person name="Patwardhan R.P."/>
            <person name="Pitluck S."/>
            <person name="Pritham E.J."/>
            <person name="Rechtsteiner A."/>
            <person name="Rho M."/>
            <person name="Rogozin I.B."/>
            <person name="Sakarya O."/>
            <person name="Salamov A."/>
            <person name="Schaack S."/>
            <person name="Shapiro H."/>
            <person name="Shiga Y."/>
            <person name="Skalitzky C."/>
            <person name="Smith Z."/>
            <person name="Souvorov A."/>
            <person name="Sung W."/>
            <person name="Tang Z."/>
            <person name="Tsuchiya D."/>
            <person name="Tu H."/>
            <person name="Vos H."/>
            <person name="Wang M."/>
            <person name="Wolf Y.I."/>
            <person name="Yamagata H."/>
            <person name="Yamada T."/>
            <person name="Ye Y."/>
            <person name="Shaw J.R."/>
            <person name="Andrews J."/>
            <person name="Crease T.J."/>
            <person name="Tang H."/>
            <person name="Lucas S.M."/>
            <person name="Robertson H.M."/>
            <person name="Bork P."/>
            <person name="Koonin E.V."/>
            <person name="Zdobnov E.M."/>
            <person name="Grigoriev I.V."/>
            <person name="Lynch M."/>
            <person name="Boore J.L."/>
        </authorList>
    </citation>
    <scope>NUCLEOTIDE SEQUENCE [LARGE SCALE GENOMIC DNA]</scope>
</reference>
<accession>E9G3H9</accession>
<dbReference type="InParanoid" id="E9G3H9"/>
<dbReference type="AlphaFoldDB" id="E9G3H9"/>
<evidence type="ECO:0000256" key="1">
    <source>
        <dbReference type="SAM" id="SignalP"/>
    </source>
</evidence>
<name>E9G3H9_DAPPU</name>
<organism evidence="2 3">
    <name type="scientific">Daphnia pulex</name>
    <name type="common">Water flea</name>
    <dbReference type="NCBI Taxonomy" id="6669"/>
    <lineage>
        <taxon>Eukaryota</taxon>
        <taxon>Metazoa</taxon>
        <taxon>Ecdysozoa</taxon>
        <taxon>Arthropoda</taxon>
        <taxon>Crustacea</taxon>
        <taxon>Branchiopoda</taxon>
        <taxon>Diplostraca</taxon>
        <taxon>Cladocera</taxon>
        <taxon>Anomopoda</taxon>
        <taxon>Daphniidae</taxon>
        <taxon>Daphnia</taxon>
    </lineage>
</organism>
<evidence type="ECO:0000313" key="3">
    <source>
        <dbReference type="Proteomes" id="UP000000305"/>
    </source>
</evidence>
<dbReference type="OrthoDB" id="6361352at2759"/>
<dbReference type="STRING" id="6669.E9G3H9"/>
<dbReference type="KEGG" id="dpx:DAPPUDRAFT_308992"/>
<feature type="chain" id="PRO_5003236625" evidence="1">
    <location>
        <begin position="21"/>
        <end position="206"/>
    </location>
</feature>
<dbReference type="PhylomeDB" id="E9G3H9"/>